<dbReference type="RefSeq" id="WP_144022723.1">
    <property type="nucleotide sequence ID" value="NZ_FZPH01000009.1"/>
</dbReference>
<dbReference type="PANTHER" id="PTHR37836">
    <property type="entry name" value="LMO1036 PROTEIN"/>
    <property type="match status" value="1"/>
</dbReference>
<evidence type="ECO:0000259" key="1">
    <source>
        <dbReference type="Pfam" id="PF13204"/>
    </source>
</evidence>
<dbReference type="Gene3D" id="3.20.20.80">
    <property type="entry name" value="Glycosidases"/>
    <property type="match status" value="1"/>
</dbReference>
<sequence length="421" mass="46583">MSRLTVDPSGTHLRADGTFFPLVADTAWSTFADASEADWRTYLATRRRQGFTAVQVAAIPILHDRDVRAGAREPFALDADGHHDFSRLDHDYFATARAYTRIAHEEFGLRLVIGVLWNNYLPGTWGAERTPHAVMPPQQRRAYVEKVAETFGDLDPIFAVGGDDHYTVPAANAAYREAIDVLRDKAPHCLLTTHSAPNTTLPDALADHLDLFFHQSGHNVENQELTWRQPAQYLARTPRKPLVASEPPYEQHGKVNGHGRWSREEVRRASWTSVLAGATAGVGYGAHGMWMWHGPGGEFQARALSLEPYPWQVALAFPGALDISLLARLLRDHRMHRLLPAESNGSARVAASQDGDLVAVYLPYADDVDLALDLKEHRLTGWDLAERAPLTPDAVPTAGGTRLRQLPTHGDQLVIAERPPA</sequence>
<dbReference type="AlphaFoldDB" id="A0A239NNU5"/>
<dbReference type="InterPro" id="IPR025277">
    <property type="entry name" value="Apiosidase-like_cat_dom"/>
</dbReference>
<feature type="domain" description="Apiosidase-like catalytic" evidence="1">
    <location>
        <begin position="13"/>
        <end position="334"/>
    </location>
</feature>
<evidence type="ECO:0000313" key="2">
    <source>
        <dbReference type="EMBL" id="SNT56113.1"/>
    </source>
</evidence>
<gene>
    <name evidence="2" type="ORF">SAMN05421812_109321</name>
</gene>
<dbReference type="PANTHER" id="PTHR37836:SF3">
    <property type="entry name" value="ENDOGLUCANASE"/>
    <property type="match status" value="1"/>
</dbReference>
<reference evidence="2 3" key="1">
    <citation type="submission" date="2017-06" db="EMBL/GenBank/DDBJ databases">
        <authorList>
            <person name="Kim H.J."/>
            <person name="Triplett B.A."/>
        </authorList>
    </citation>
    <scope>NUCLEOTIDE SEQUENCE [LARGE SCALE GENOMIC DNA]</scope>
    <source>
        <strain evidence="2 3">CGMCC 4.5593</strain>
    </source>
</reference>
<dbReference type="Pfam" id="PF13204">
    <property type="entry name" value="Apiosidase"/>
    <property type="match status" value="1"/>
</dbReference>
<accession>A0A239NNU5</accession>
<dbReference type="Proteomes" id="UP000198362">
    <property type="component" value="Unassembled WGS sequence"/>
</dbReference>
<protein>
    <recommendedName>
        <fullName evidence="1">Apiosidase-like catalytic domain-containing protein</fullName>
    </recommendedName>
</protein>
<dbReference type="InterPro" id="IPR017853">
    <property type="entry name" value="GH"/>
</dbReference>
<organism evidence="2 3">
    <name type="scientific">Asanoa hainanensis</name>
    <dbReference type="NCBI Taxonomy" id="560556"/>
    <lineage>
        <taxon>Bacteria</taxon>
        <taxon>Bacillati</taxon>
        <taxon>Actinomycetota</taxon>
        <taxon>Actinomycetes</taxon>
        <taxon>Micromonosporales</taxon>
        <taxon>Micromonosporaceae</taxon>
        <taxon>Asanoa</taxon>
    </lineage>
</organism>
<keyword evidence="3" id="KW-1185">Reference proteome</keyword>
<dbReference type="EMBL" id="FZPH01000009">
    <property type="protein sequence ID" value="SNT56113.1"/>
    <property type="molecule type" value="Genomic_DNA"/>
</dbReference>
<proteinExistence type="predicted"/>
<name>A0A239NNU5_9ACTN</name>
<evidence type="ECO:0000313" key="3">
    <source>
        <dbReference type="Proteomes" id="UP000198362"/>
    </source>
</evidence>
<dbReference type="OrthoDB" id="8108447at2"/>
<dbReference type="SUPFAM" id="SSF51445">
    <property type="entry name" value="(Trans)glycosidases"/>
    <property type="match status" value="1"/>
</dbReference>